<feature type="domain" description="NudC N-terminal" evidence="1">
    <location>
        <begin position="9"/>
        <end position="44"/>
    </location>
</feature>
<evidence type="ECO:0000313" key="3">
    <source>
        <dbReference type="Proteomes" id="UP000664940"/>
    </source>
</evidence>
<evidence type="ECO:0000313" key="2">
    <source>
        <dbReference type="EMBL" id="KAF6110404.1"/>
    </source>
</evidence>
<accession>A0A834EB06</accession>
<comment type="caution">
    <text evidence="2">The sequence shown here is derived from an EMBL/GenBank/DDBJ whole genome shotgun (WGS) entry which is preliminary data.</text>
</comment>
<dbReference type="Pfam" id="PF14050">
    <property type="entry name" value="Nudc_N"/>
    <property type="match status" value="1"/>
</dbReference>
<organism evidence="2 3">
    <name type="scientific">Phyllostomus discolor</name>
    <name type="common">pale spear-nosed bat</name>
    <dbReference type="NCBI Taxonomy" id="89673"/>
    <lineage>
        <taxon>Eukaryota</taxon>
        <taxon>Metazoa</taxon>
        <taxon>Chordata</taxon>
        <taxon>Craniata</taxon>
        <taxon>Vertebrata</taxon>
        <taxon>Euteleostomi</taxon>
        <taxon>Mammalia</taxon>
        <taxon>Eutheria</taxon>
        <taxon>Laurasiatheria</taxon>
        <taxon>Chiroptera</taxon>
        <taxon>Yangochiroptera</taxon>
        <taxon>Phyllostomidae</taxon>
        <taxon>Phyllostominae</taxon>
        <taxon>Phyllostomus</taxon>
    </lineage>
</organism>
<gene>
    <name evidence="2" type="ORF">HJG60_014115</name>
</gene>
<dbReference type="InterPro" id="IPR025934">
    <property type="entry name" value="NudC_N_dom"/>
</dbReference>
<dbReference type="EMBL" id="JABVXQ010000005">
    <property type="protein sequence ID" value="KAF6110404.1"/>
    <property type="molecule type" value="Genomic_DNA"/>
</dbReference>
<name>A0A834EB06_9CHIR</name>
<dbReference type="AlphaFoldDB" id="A0A834EB06"/>
<sequence length="73" mass="8082">MGGEQEEERFDGMLLAMAQQHEGGVQELVNTFFSFLRRKTDFFIGGEEGMAEKVNIGGYSPFDSSVSLEGKLT</sequence>
<dbReference type="Proteomes" id="UP000664940">
    <property type="component" value="Unassembled WGS sequence"/>
</dbReference>
<protein>
    <submittedName>
        <fullName evidence="2">Nuclear distribution C, dynein complex regulator</fullName>
    </submittedName>
</protein>
<reference evidence="2 3" key="1">
    <citation type="journal article" date="2020" name="Nature">
        <title>Six reference-quality genomes reveal evolution of bat adaptations.</title>
        <authorList>
            <person name="Jebb D."/>
            <person name="Huang Z."/>
            <person name="Pippel M."/>
            <person name="Hughes G.M."/>
            <person name="Lavrichenko K."/>
            <person name="Devanna P."/>
            <person name="Winkler S."/>
            <person name="Jermiin L.S."/>
            <person name="Skirmuntt E.C."/>
            <person name="Katzourakis A."/>
            <person name="Burkitt-Gray L."/>
            <person name="Ray D.A."/>
            <person name="Sullivan K.A.M."/>
            <person name="Roscito J.G."/>
            <person name="Kirilenko B.M."/>
            <person name="Davalos L.M."/>
            <person name="Corthals A.P."/>
            <person name="Power M.L."/>
            <person name="Jones G."/>
            <person name="Ransome R.D."/>
            <person name="Dechmann D.K.N."/>
            <person name="Locatelli A.G."/>
            <person name="Puechmaille S.J."/>
            <person name="Fedrigo O."/>
            <person name="Jarvis E.D."/>
            <person name="Hiller M."/>
            <person name="Vernes S.C."/>
            <person name="Myers E.W."/>
            <person name="Teeling E.C."/>
        </authorList>
    </citation>
    <scope>NUCLEOTIDE SEQUENCE [LARGE SCALE GENOMIC DNA]</scope>
    <source>
        <strain evidence="2">Bat1K_MPI-CBG_1</strain>
    </source>
</reference>
<proteinExistence type="predicted"/>
<evidence type="ECO:0000259" key="1">
    <source>
        <dbReference type="Pfam" id="PF14050"/>
    </source>
</evidence>